<proteinExistence type="predicted"/>
<sequence>MLSGWSTSLNLVFFSLTWTTIAMTYSPLQLEFFGPLFLRTMLYILPSALFLFIDLLIPSLMAELKAQGEMGLPGRQKGGAKKLRRVVGWSVFNVLLAVGLQAGIEWLVTDVFKMRSLLLIKGSRWSVNHLPNPWSLFKHAILGLVSRNILQYYIHNHLLHPPTGGTLAQWHQTWHHSIYVPYSFVAAYDHPACYLLHRFLPLYLPAIAFRFHMMTYLLLLTLFSLEELFTYSGYNILPSTIMLRGMARRTDAHMMTQGKGNYGPLGVLDWVNGTTVGADVMEDLQEEMEKHHVQERAGSAIDDAGDAANGIAGKLKSRARKGRGKK</sequence>
<evidence type="ECO:0000256" key="2">
    <source>
        <dbReference type="ARBA" id="ARBA00022692"/>
    </source>
</evidence>
<dbReference type="EMBL" id="MU005588">
    <property type="protein sequence ID" value="KAF2682049.1"/>
    <property type="molecule type" value="Genomic_DNA"/>
</dbReference>
<dbReference type="Pfam" id="PF04116">
    <property type="entry name" value="FA_hydroxylase"/>
    <property type="match status" value="1"/>
</dbReference>
<organism evidence="7 8">
    <name type="scientific">Lentithecium fluviatile CBS 122367</name>
    <dbReference type="NCBI Taxonomy" id="1168545"/>
    <lineage>
        <taxon>Eukaryota</taxon>
        <taxon>Fungi</taxon>
        <taxon>Dikarya</taxon>
        <taxon>Ascomycota</taxon>
        <taxon>Pezizomycotina</taxon>
        <taxon>Dothideomycetes</taxon>
        <taxon>Pleosporomycetidae</taxon>
        <taxon>Pleosporales</taxon>
        <taxon>Massarineae</taxon>
        <taxon>Lentitheciaceae</taxon>
        <taxon>Lentithecium</taxon>
    </lineage>
</organism>
<reference evidence="7" key="1">
    <citation type="journal article" date="2020" name="Stud. Mycol.">
        <title>101 Dothideomycetes genomes: a test case for predicting lifestyles and emergence of pathogens.</title>
        <authorList>
            <person name="Haridas S."/>
            <person name="Albert R."/>
            <person name="Binder M."/>
            <person name="Bloem J."/>
            <person name="Labutti K."/>
            <person name="Salamov A."/>
            <person name="Andreopoulos B."/>
            <person name="Baker S."/>
            <person name="Barry K."/>
            <person name="Bills G."/>
            <person name="Bluhm B."/>
            <person name="Cannon C."/>
            <person name="Castanera R."/>
            <person name="Culley D."/>
            <person name="Daum C."/>
            <person name="Ezra D."/>
            <person name="Gonzalez J."/>
            <person name="Henrissat B."/>
            <person name="Kuo A."/>
            <person name="Liang C."/>
            <person name="Lipzen A."/>
            <person name="Lutzoni F."/>
            <person name="Magnuson J."/>
            <person name="Mondo S."/>
            <person name="Nolan M."/>
            <person name="Ohm R."/>
            <person name="Pangilinan J."/>
            <person name="Park H.-J."/>
            <person name="Ramirez L."/>
            <person name="Alfaro M."/>
            <person name="Sun H."/>
            <person name="Tritt A."/>
            <person name="Yoshinaga Y."/>
            <person name="Zwiers L.-H."/>
            <person name="Turgeon B."/>
            <person name="Goodwin S."/>
            <person name="Spatafora J."/>
            <person name="Crous P."/>
            <person name="Grigoriev I."/>
        </authorList>
    </citation>
    <scope>NUCLEOTIDE SEQUENCE</scope>
    <source>
        <strain evidence="7">CBS 122367</strain>
    </source>
</reference>
<dbReference type="AlphaFoldDB" id="A0A6G1IVY8"/>
<dbReference type="GO" id="GO:0008610">
    <property type="term" value="P:lipid biosynthetic process"/>
    <property type="evidence" value="ECO:0007669"/>
    <property type="project" value="InterPro"/>
</dbReference>
<dbReference type="GO" id="GO:0005506">
    <property type="term" value="F:iron ion binding"/>
    <property type="evidence" value="ECO:0007669"/>
    <property type="project" value="InterPro"/>
</dbReference>
<keyword evidence="3 5" id="KW-1133">Transmembrane helix</keyword>
<gene>
    <name evidence="7" type="ORF">K458DRAFT_307894</name>
</gene>
<evidence type="ECO:0000313" key="7">
    <source>
        <dbReference type="EMBL" id="KAF2682049.1"/>
    </source>
</evidence>
<evidence type="ECO:0000256" key="4">
    <source>
        <dbReference type="ARBA" id="ARBA00023136"/>
    </source>
</evidence>
<evidence type="ECO:0000259" key="6">
    <source>
        <dbReference type="Pfam" id="PF04116"/>
    </source>
</evidence>
<evidence type="ECO:0000256" key="5">
    <source>
        <dbReference type="SAM" id="Phobius"/>
    </source>
</evidence>
<dbReference type="InterPro" id="IPR050307">
    <property type="entry name" value="Sterol_Desaturase_Related"/>
</dbReference>
<dbReference type="InterPro" id="IPR006694">
    <property type="entry name" value="Fatty_acid_hydroxylase"/>
</dbReference>
<evidence type="ECO:0000256" key="1">
    <source>
        <dbReference type="ARBA" id="ARBA00004370"/>
    </source>
</evidence>
<name>A0A6G1IVY8_9PLEO</name>
<accession>A0A6G1IVY8</accession>
<dbReference type="PANTHER" id="PTHR11863">
    <property type="entry name" value="STEROL DESATURASE"/>
    <property type="match status" value="1"/>
</dbReference>
<keyword evidence="2 5" id="KW-0812">Transmembrane</keyword>
<dbReference type="OrthoDB" id="408954at2759"/>
<evidence type="ECO:0000313" key="8">
    <source>
        <dbReference type="Proteomes" id="UP000799291"/>
    </source>
</evidence>
<keyword evidence="8" id="KW-1185">Reference proteome</keyword>
<evidence type="ECO:0000256" key="3">
    <source>
        <dbReference type="ARBA" id="ARBA00022989"/>
    </source>
</evidence>
<feature type="domain" description="Fatty acid hydroxylase" evidence="6">
    <location>
        <begin position="141"/>
        <end position="274"/>
    </location>
</feature>
<dbReference type="GO" id="GO:0016491">
    <property type="term" value="F:oxidoreductase activity"/>
    <property type="evidence" value="ECO:0007669"/>
    <property type="project" value="InterPro"/>
</dbReference>
<comment type="subcellular location">
    <subcellularLocation>
        <location evidence="1">Membrane</location>
    </subcellularLocation>
</comment>
<dbReference type="GO" id="GO:0016020">
    <property type="term" value="C:membrane"/>
    <property type="evidence" value="ECO:0007669"/>
    <property type="project" value="UniProtKB-SubCell"/>
</dbReference>
<feature type="transmembrane region" description="Helical" evidence="5">
    <location>
        <begin position="83"/>
        <end position="104"/>
    </location>
</feature>
<dbReference type="Proteomes" id="UP000799291">
    <property type="component" value="Unassembled WGS sequence"/>
</dbReference>
<feature type="transmembrane region" description="Helical" evidence="5">
    <location>
        <begin position="40"/>
        <end position="62"/>
    </location>
</feature>
<feature type="transmembrane region" description="Helical" evidence="5">
    <location>
        <begin position="7"/>
        <end position="28"/>
    </location>
</feature>
<protein>
    <recommendedName>
        <fullName evidence="6">Fatty acid hydroxylase domain-containing protein</fullName>
    </recommendedName>
</protein>
<keyword evidence="4 5" id="KW-0472">Membrane</keyword>